<dbReference type="Gene3D" id="2.40.70.10">
    <property type="entry name" value="Acid Proteases"/>
    <property type="match status" value="1"/>
</dbReference>
<dbReference type="Proteomes" id="UP001355207">
    <property type="component" value="Chromosome 1"/>
</dbReference>
<name>A0AAX4JJ68_9TREE</name>
<evidence type="ECO:0000313" key="3">
    <source>
        <dbReference type="Proteomes" id="UP001355207"/>
    </source>
</evidence>
<dbReference type="InterPro" id="IPR021109">
    <property type="entry name" value="Peptidase_aspartic_dom_sf"/>
</dbReference>
<sequence>MLYNVHTPQKTFALTHKEEDNQSKIFERIWTKSALSESQKSQATLLYEFEGERWSLDDDDDLEILSSRFPSDSTTSVTLHLQLPQQQQQHAHFNGDSLPSYSNTSVNSPTSPSSKLKNRVKKSTPSSPSVKSKSNSQSNGNEKGKSASNPINVSSPEKQKKIENENHQGIAGVNSVDFASLSLGKPMNGGGENINTQSNNNATITGANARARSVSAVSKAKSTMSTKSRRSKWGDDDAEPLGVTKKREWEEFHNNNGVRTVMGNINGIPNIRMLLKSGYRHVYVSRDFALKHKIVPKGFGMGTFGYTGLKIIGNVDITVGTKTQSHQAYLSEENHFDVILGRSWLERMAIKIDPLDPTSLTYMDNGEAIPCDIVVLKDEKGNVITIT</sequence>
<dbReference type="RefSeq" id="XP_066072250.1">
    <property type="nucleotide sequence ID" value="XM_066216153.1"/>
</dbReference>
<organism evidence="2 3">
    <name type="scientific">Kwoniella dendrophila CBS 6074</name>
    <dbReference type="NCBI Taxonomy" id="1295534"/>
    <lineage>
        <taxon>Eukaryota</taxon>
        <taxon>Fungi</taxon>
        <taxon>Dikarya</taxon>
        <taxon>Basidiomycota</taxon>
        <taxon>Agaricomycotina</taxon>
        <taxon>Tremellomycetes</taxon>
        <taxon>Tremellales</taxon>
        <taxon>Cryptococcaceae</taxon>
        <taxon>Kwoniella</taxon>
    </lineage>
</organism>
<proteinExistence type="predicted"/>
<feature type="region of interest" description="Disordered" evidence="1">
    <location>
        <begin position="84"/>
        <end position="159"/>
    </location>
</feature>
<feature type="compositionally biased region" description="Polar residues" evidence="1">
    <location>
        <begin position="147"/>
        <end position="156"/>
    </location>
</feature>
<accession>A0AAX4JJ68</accession>
<keyword evidence="3" id="KW-1185">Reference proteome</keyword>
<protein>
    <submittedName>
        <fullName evidence="2">Uncharacterized protein</fullName>
    </submittedName>
</protein>
<dbReference type="GeneID" id="91091023"/>
<evidence type="ECO:0000256" key="1">
    <source>
        <dbReference type="SAM" id="MobiDB-lite"/>
    </source>
</evidence>
<dbReference type="AlphaFoldDB" id="A0AAX4JJ68"/>
<feature type="region of interest" description="Disordered" evidence="1">
    <location>
        <begin position="207"/>
        <end position="239"/>
    </location>
</feature>
<evidence type="ECO:0000313" key="2">
    <source>
        <dbReference type="EMBL" id="WWC85487.1"/>
    </source>
</evidence>
<feature type="compositionally biased region" description="Low complexity" evidence="1">
    <location>
        <begin position="209"/>
        <end position="226"/>
    </location>
</feature>
<dbReference type="CDD" id="cd00303">
    <property type="entry name" value="retropepsin_like"/>
    <property type="match status" value="1"/>
</dbReference>
<dbReference type="EMBL" id="CP144098">
    <property type="protein sequence ID" value="WWC85487.1"/>
    <property type="molecule type" value="Genomic_DNA"/>
</dbReference>
<dbReference type="SUPFAM" id="SSF50630">
    <property type="entry name" value="Acid proteases"/>
    <property type="match status" value="1"/>
</dbReference>
<reference evidence="2 3" key="1">
    <citation type="submission" date="2024-01" db="EMBL/GenBank/DDBJ databases">
        <title>Comparative genomics of Cryptococcus and Kwoniella reveals pathogenesis evolution and contrasting modes of karyotype evolution via chromosome fusion or intercentromeric recombination.</title>
        <authorList>
            <person name="Coelho M.A."/>
            <person name="David-Palma M."/>
            <person name="Shea T."/>
            <person name="Bowers K."/>
            <person name="McGinley-Smith S."/>
            <person name="Mohammad A.W."/>
            <person name="Gnirke A."/>
            <person name="Yurkov A.M."/>
            <person name="Nowrousian M."/>
            <person name="Sun S."/>
            <person name="Cuomo C.A."/>
            <person name="Heitman J."/>
        </authorList>
    </citation>
    <scope>NUCLEOTIDE SEQUENCE [LARGE SCALE GENOMIC DNA]</scope>
    <source>
        <strain evidence="2 3">CBS 6074</strain>
    </source>
</reference>
<feature type="compositionally biased region" description="Low complexity" evidence="1">
    <location>
        <begin position="99"/>
        <end position="114"/>
    </location>
</feature>
<gene>
    <name evidence="2" type="ORF">L201_000351</name>
</gene>
<feature type="compositionally biased region" description="Low complexity" evidence="1">
    <location>
        <begin position="123"/>
        <end position="141"/>
    </location>
</feature>